<evidence type="ECO:0000256" key="1">
    <source>
        <dbReference type="ARBA" id="ARBA00001974"/>
    </source>
</evidence>
<evidence type="ECO:0000313" key="10">
    <source>
        <dbReference type="EMBL" id="OGG42163.1"/>
    </source>
</evidence>
<dbReference type="Pfam" id="PF00175">
    <property type="entry name" value="NAD_binding_1"/>
    <property type="match status" value="1"/>
</dbReference>
<keyword evidence="6" id="KW-0560">Oxidoreductase</keyword>
<dbReference type="InterPro" id="IPR017927">
    <property type="entry name" value="FAD-bd_FR_type"/>
</dbReference>
<dbReference type="Proteomes" id="UP000176996">
    <property type="component" value="Unassembled WGS sequence"/>
</dbReference>
<dbReference type="GO" id="GO:0016491">
    <property type="term" value="F:oxidoreductase activity"/>
    <property type="evidence" value="ECO:0007669"/>
    <property type="project" value="UniProtKB-KW"/>
</dbReference>
<keyword evidence="5" id="KW-0274">FAD</keyword>
<dbReference type="Pfam" id="PF00970">
    <property type="entry name" value="FAD_binding_6"/>
    <property type="match status" value="1"/>
</dbReference>
<comment type="caution">
    <text evidence="10">The sequence shown here is derived from an EMBL/GenBank/DDBJ whole genome shotgun (WGS) entry which is preliminary data.</text>
</comment>
<keyword evidence="3" id="KW-0001">2Fe-2S</keyword>
<evidence type="ECO:0000256" key="6">
    <source>
        <dbReference type="ARBA" id="ARBA00023002"/>
    </source>
</evidence>
<dbReference type="PRINTS" id="PR00406">
    <property type="entry name" value="CYTB5RDTASE"/>
</dbReference>
<dbReference type="PRINTS" id="PR00371">
    <property type="entry name" value="FPNCR"/>
</dbReference>
<accession>A0A1F6BZB1</accession>
<dbReference type="GO" id="GO:0051537">
    <property type="term" value="F:2 iron, 2 sulfur cluster binding"/>
    <property type="evidence" value="ECO:0007669"/>
    <property type="project" value="UniProtKB-KW"/>
</dbReference>
<sequence length="239" mass="27189">MRKIMSTEDRKTYVVRERISETPSVSTLRLESTDNNLPAYVSGQFITVYVSETGESEGRAYSISSSPEEEALHITVKAVGKCSNRLCSMNFGDTLTASLPYGYFYSESDKSPLVMLASGIGITPFRSIIRSAAKNTPSRKLVLCYTNETVEDIVFRKEFDELQKRNDSIDINYFITREEDTPQYMIKGRMNADIILKKIENLDSPEFFICGSISFVRDLWRGLRNAGIQEESMYTEAFF</sequence>
<dbReference type="STRING" id="1798471.A3A21_02150"/>
<dbReference type="InterPro" id="IPR017938">
    <property type="entry name" value="Riboflavin_synthase-like_b-brl"/>
</dbReference>
<keyword evidence="4" id="KW-0479">Metal-binding</keyword>
<reference evidence="10 11" key="1">
    <citation type="journal article" date="2016" name="Nat. Commun.">
        <title>Thousands of microbial genomes shed light on interconnected biogeochemical processes in an aquifer system.</title>
        <authorList>
            <person name="Anantharaman K."/>
            <person name="Brown C.T."/>
            <person name="Hug L.A."/>
            <person name="Sharon I."/>
            <person name="Castelle C.J."/>
            <person name="Probst A.J."/>
            <person name="Thomas B.C."/>
            <person name="Singh A."/>
            <person name="Wilkins M.J."/>
            <person name="Karaoz U."/>
            <person name="Brodie E.L."/>
            <person name="Williams K.H."/>
            <person name="Hubbard S.S."/>
            <person name="Banfield J.F."/>
        </authorList>
    </citation>
    <scope>NUCLEOTIDE SEQUENCE [LARGE SCALE GENOMIC DNA]</scope>
</reference>
<dbReference type="PANTHER" id="PTHR47354">
    <property type="entry name" value="NADH OXIDOREDUCTASE HCR"/>
    <property type="match status" value="1"/>
</dbReference>
<dbReference type="InterPro" id="IPR001709">
    <property type="entry name" value="Flavoprot_Pyr_Nucl_cyt_Rdtase"/>
</dbReference>
<dbReference type="Gene3D" id="3.40.50.80">
    <property type="entry name" value="Nucleotide-binding domain of ferredoxin-NADP reductase (FNR) module"/>
    <property type="match status" value="1"/>
</dbReference>
<evidence type="ECO:0000256" key="3">
    <source>
        <dbReference type="ARBA" id="ARBA00022714"/>
    </source>
</evidence>
<dbReference type="SUPFAM" id="SSF63380">
    <property type="entry name" value="Riboflavin synthase domain-like"/>
    <property type="match status" value="1"/>
</dbReference>
<gene>
    <name evidence="10" type="ORF">A3A21_02150</name>
</gene>
<evidence type="ECO:0000259" key="9">
    <source>
        <dbReference type="PROSITE" id="PS51384"/>
    </source>
</evidence>
<name>A0A1F6BZB1_9BACT</name>
<keyword evidence="2" id="KW-0285">Flavoprotein</keyword>
<dbReference type="InterPro" id="IPR050415">
    <property type="entry name" value="MRET"/>
</dbReference>
<evidence type="ECO:0000256" key="4">
    <source>
        <dbReference type="ARBA" id="ARBA00022723"/>
    </source>
</evidence>
<dbReference type="AlphaFoldDB" id="A0A1F6BZB1"/>
<comment type="cofactor">
    <cofactor evidence="1">
        <name>FAD</name>
        <dbReference type="ChEBI" id="CHEBI:57692"/>
    </cofactor>
</comment>
<dbReference type="EMBL" id="MFKK01000004">
    <property type="protein sequence ID" value="OGG42163.1"/>
    <property type="molecule type" value="Genomic_DNA"/>
</dbReference>
<feature type="domain" description="FAD-binding FR-type" evidence="9">
    <location>
        <begin position="8"/>
        <end position="107"/>
    </location>
</feature>
<evidence type="ECO:0000256" key="7">
    <source>
        <dbReference type="ARBA" id="ARBA00023004"/>
    </source>
</evidence>
<dbReference type="PROSITE" id="PS51384">
    <property type="entry name" value="FAD_FR"/>
    <property type="match status" value="1"/>
</dbReference>
<dbReference type="InterPro" id="IPR001433">
    <property type="entry name" value="OxRdtase_FAD/NAD-bd"/>
</dbReference>
<dbReference type="InterPro" id="IPR008333">
    <property type="entry name" value="Cbr1-like_FAD-bd_dom"/>
</dbReference>
<evidence type="ECO:0000256" key="5">
    <source>
        <dbReference type="ARBA" id="ARBA00022827"/>
    </source>
</evidence>
<proteinExistence type="predicted"/>
<protein>
    <recommendedName>
        <fullName evidence="9">FAD-binding FR-type domain-containing protein</fullName>
    </recommendedName>
</protein>
<organism evidence="10 11">
    <name type="scientific">Candidatus Jorgensenbacteria bacterium RIFCSPLOWO2_01_FULL_45_25b</name>
    <dbReference type="NCBI Taxonomy" id="1798471"/>
    <lineage>
        <taxon>Bacteria</taxon>
        <taxon>Candidatus Joergenseniibacteriota</taxon>
    </lineage>
</organism>
<evidence type="ECO:0000256" key="8">
    <source>
        <dbReference type="ARBA" id="ARBA00023014"/>
    </source>
</evidence>
<evidence type="ECO:0000313" key="11">
    <source>
        <dbReference type="Proteomes" id="UP000176996"/>
    </source>
</evidence>
<keyword evidence="8" id="KW-0411">Iron-sulfur</keyword>
<dbReference type="Gene3D" id="2.40.30.10">
    <property type="entry name" value="Translation factors"/>
    <property type="match status" value="1"/>
</dbReference>
<dbReference type="InterPro" id="IPR039261">
    <property type="entry name" value="FNR_nucleotide-bd"/>
</dbReference>
<dbReference type="GO" id="GO:0050660">
    <property type="term" value="F:flavin adenine dinucleotide binding"/>
    <property type="evidence" value="ECO:0007669"/>
    <property type="project" value="TreeGrafter"/>
</dbReference>
<keyword evidence="7" id="KW-0408">Iron</keyword>
<evidence type="ECO:0000256" key="2">
    <source>
        <dbReference type="ARBA" id="ARBA00022630"/>
    </source>
</evidence>
<dbReference type="GO" id="GO:0046872">
    <property type="term" value="F:metal ion binding"/>
    <property type="evidence" value="ECO:0007669"/>
    <property type="project" value="UniProtKB-KW"/>
</dbReference>
<dbReference type="PANTHER" id="PTHR47354:SF8">
    <property type="entry name" value="1,2-PHENYLACETYL-COA EPOXIDASE, SUBUNIT E"/>
    <property type="match status" value="1"/>
</dbReference>
<dbReference type="SUPFAM" id="SSF52343">
    <property type="entry name" value="Ferredoxin reductase-like, C-terminal NADP-linked domain"/>
    <property type="match status" value="1"/>
</dbReference>